<keyword evidence="1" id="KW-0812">Transmembrane</keyword>
<feature type="transmembrane region" description="Helical" evidence="1">
    <location>
        <begin position="54"/>
        <end position="73"/>
    </location>
</feature>
<dbReference type="EMBL" id="MNUU01000061">
    <property type="protein sequence ID" value="OIO07011.1"/>
    <property type="molecule type" value="Genomic_DNA"/>
</dbReference>
<accession>A0A1J4T7X5</accession>
<proteinExistence type="predicted"/>
<reference evidence="2 3" key="1">
    <citation type="journal article" date="2016" name="Environ. Microbiol.">
        <title>Genomic resolution of a cold subsurface aquifer community provides metabolic insights for novel microbes adapted to high CO concentrations.</title>
        <authorList>
            <person name="Probst A.J."/>
            <person name="Castelle C.J."/>
            <person name="Singh A."/>
            <person name="Brown C.T."/>
            <person name="Anantharaman K."/>
            <person name="Sharon I."/>
            <person name="Hug L.A."/>
            <person name="Burstein D."/>
            <person name="Emerson J.B."/>
            <person name="Thomas B.C."/>
            <person name="Banfield J.F."/>
        </authorList>
    </citation>
    <scope>NUCLEOTIDE SEQUENCE [LARGE SCALE GENOMIC DNA]</scope>
    <source>
        <strain evidence="2">CG1_02_37_44</strain>
    </source>
</reference>
<dbReference type="AlphaFoldDB" id="A0A1J4T7X5"/>
<protein>
    <submittedName>
        <fullName evidence="2">Uncharacterized protein</fullName>
    </submittedName>
</protein>
<keyword evidence="1" id="KW-1133">Transmembrane helix</keyword>
<dbReference type="Proteomes" id="UP000183192">
    <property type="component" value="Unassembled WGS sequence"/>
</dbReference>
<evidence type="ECO:0000313" key="2">
    <source>
        <dbReference type="EMBL" id="OIO07011.1"/>
    </source>
</evidence>
<comment type="caution">
    <text evidence="2">The sequence shown here is derived from an EMBL/GenBank/DDBJ whole genome shotgun (WGS) entry which is preliminary data.</text>
</comment>
<evidence type="ECO:0000256" key="1">
    <source>
        <dbReference type="SAM" id="Phobius"/>
    </source>
</evidence>
<gene>
    <name evidence="2" type="ORF">AUJ27_03145</name>
</gene>
<sequence>MLSPAGRQVGTLPYSAEIDIIKSRNRRDIRYTETLGDILKSLLTQFRNMKRKKILLSIGLIFIFLLIMAFSPWKMGYSKFNNDCESYCEDLKNSSGLERVEYGLECQLPLDGCFQSCMGIRIGEKCSEKSKCFDSCETTCFGVGFSSCRLNVFERKINFLTSKDSE</sequence>
<organism evidence="2 3">
    <name type="scientific">Candidatus Falkowbacteria bacterium CG1_02_37_44</name>
    <dbReference type="NCBI Taxonomy" id="1805146"/>
    <lineage>
        <taxon>Bacteria</taxon>
        <taxon>Candidatus Falkowiibacteriota</taxon>
    </lineage>
</organism>
<evidence type="ECO:0000313" key="3">
    <source>
        <dbReference type="Proteomes" id="UP000183192"/>
    </source>
</evidence>
<keyword evidence="1" id="KW-0472">Membrane</keyword>
<name>A0A1J4T7X5_9BACT</name>